<dbReference type="AlphaFoldDB" id="A0AA88AL89"/>
<feature type="region of interest" description="Disordered" evidence="1">
    <location>
        <begin position="1"/>
        <end position="22"/>
    </location>
</feature>
<evidence type="ECO:0000313" key="2">
    <source>
        <dbReference type="EMBL" id="GMN41991.1"/>
    </source>
</evidence>
<name>A0AA88AL89_FICCA</name>
<organism evidence="2 3">
    <name type="scientific">Ficus carica</name>
    <name type="common">Common fig</name>
    <dbReference type="NCBI Taxonomy" id="3494"/>
    <lineage>
        <taxon>Eukaryota</taxon>
        <taxon>Viridiplantae</taxon>
        <taxon>Streptophyta</taxon>
        <taxon>Embryophyta</taxon>
        <taxon>Tracheophyta</taxon>
        <taxon>Spermatophyta</taxon>
        <taxon>Magnoliopsida</taxon>
        <taxon>eudicotyledons</taxon>
        <taxon>Gunneridae</taxon>
        <taxon>Pentapetalae</taxon>
        <taxon>rosids</taxon>
        <taxon>fabids</taxon>
        <taxon>Rosales</taxon>
        <taxon>Moraceae</taxon>
        <taxon>Ficeae</taxon>
        <taxon>Ficus</taxon>
    </lineage>
</organism>
<keyword evidence="3" id="KW-1185">Reference proteome</keyword>
<accession>A0AA88AL89</accession>
<dbReference type="EMBL" id="BTGU01000013">
    <property type="protein sequence ID" value="GMN41991.1"/>
    <property type="molecule type" value="Genomic_DNA"/>
</dbReference>
<feature type="compositionally biased region" description="Basic residues" evidence="1">
    <location>
        <begin position="1"/>
        <end position="18"/>
    </location>
</feature>
<evidence type="ECO:0000313" key="3">
    <source>
        <dbReference type="Proteomes" id="UP001187192"/>
    </source>
</evidence>
<evidence type="ECO:0000256" key="1">
    <source>
        <dbReference type="SAM" id="MobiDB-lite"/>
    </source>
</evidence>
<comment type="caution">
    <text evidence="2">The sequence shown here is derived from an EMBL/GenBank/DDBJ whole genome shotgun (WGS) entry which is preliminary data.</text>
</comment>
<reference evidence="2" key="1">
    <citation type="submission" date="2023-07" db="EMBL/GenBank/DDBJ databases">
        <title>draft genome sequence of fig (Ficus carica).</title>
        <authorList>
            <person name="Takahashi T."/>
            <person name="Nishimura K."/>
        </authorList>
    </citation>
    <scope>NUCLEOTIDE SEQUENCE</scope>
</reference>
<dbReference type="Proteomes" id="UP001187192">
    <property type="component" value="Unassembled WGS sequence"/>
</dbReference>
<proteinExistence type="predicted"/>
<protein>
    <submittedName>
        <fullName evidence="2">Uncharacterized protein</fullName>
    </submittedName>
</protein>
<gene>
    <name evidence="2" type="ORF">TIFTF001_011213</name>
</gene>
<sequence>MERSEKKKKKTKKKKKHTTDHTNERRLTDLIRTLQFCPCDYWQVTSDYKILYEENKKNKNKETRISSEYKGSRADHRWDLGCWPWQHFPDHNQAPFGVVGMYCPCHVVSYQLTTPLPPDRTDIVLATCANTCICTCVPPSPDWKGMWNYWRSNIRKPEACLSAGITRNTTHQGHPDMRETPINIGVHHLLIHPTGVSLTPRCFSIAGDQAENDYARLTTSSDLIGCCV</sequence>